<dbReference type="InterPro" id="IPR000595">
    <property type="entry name" value="cNMP-bd_dom"/>
</dbReference>
<evidence type="ECO:0000259" key="5">
    <source>
        <dbReference type="PROSITE" id="PS51063"/>
    </source>
</evidence>
<dbReference type="PROSITE" id="PS50042">
    <property type="entry name" value="CNMP_BINDING_3"/>
    <property type="match status" value="1"/>
</dbReference>
<accession>A0A5C4L7B7</accession>
<dbReference type="InterPro" id="IPR036388">
    <property type="entry name" value="WH-like_DNA-bd_sf"/>
</dbReference>
<organism evidence="6 7">
    <name type="scientific">Methylobacterium terricola</name>
    <dbReference type="NCBI Taxonomy" id="2583531"/>
    <lineage>
        <taxon>Bacteria</taxon>
        <taxon>Pseudomonadati</taxon>
        <taxon>Pseudomonadota</taxon>
        <taxon>Alphaproteobacteria</taxon>
        <taxon>Hyphomicrobiales</taxon>
        <taxon>Methylobacteriaceae</taxon>
        <taxon>Methylobacterium</taxon>
    </lineage>
</organism>
<protein>
    <submittedName>
        <fullName evidence="6">Crp/Fnr family transcriptional regulator</fullName>
    </submittedName>
</protein>
<dbReference type="SUPFAM" id="SSF46785">
    <property type="entry name" value="Winged helix' DNA-binding domain"/>
    <property type="match status" value="1"/>
</dbReference>
<keyword evidence="1" id="KW-0805">Transcription regulation</keyword>
<dbReference type="RefSeq" id="WP_139040748.1">
    <property type="nucleotide sequence ID" value="NZ_VDDA01000062.1"/>
</dbReference>
<dbReference type="InterPro" id="IPR050397">
    <property type="entry name" value="Env_Response_Regulators"/>
</dbReference>
<dbReference type="SUPFAM" id="SSF51206">
    <property type="entry name" value="cAMP-binding domain-like"/>
    <property type="match status" value="1"/>
</dbReference>
<proteinExistence type="predicted"/>
<dbReference type="Gene3D" id="1.10.10.10">
    <property type="entry name" value="Winged helix-like DNA-binding domain superfamily/Winged helix DNA-binding domain"/>
    <property type="match status" value="1"/>
</dbReference>
<evidence type="ECO:0000256" key="2">
    <source>
        <dbReference type="ARBA" id="ARBA00023125"/>
    </source>
</evidence>
<dbReference type="PANTHER" id="PTHR24567:SF74">
    <property type="entry name" value="HTH-TYPE TRANSCRIPTIONAL REGULATOR ARCR"/>
    <property type="match status" value="1"/>
</dbReference>
<feature type="domain" description="HTH crp-type" evidence="5">
    <location>
        <begin position="147"/>
        <end position="213"/>
    </location>
</feature>
<comment type="caution">
    <text evidence="6">The sequence shown here is derived from an EMBL/GenBank/DDBJ whole genome shotgun (WGS) entry which is preliminary data.</text>
</comment>
<dbReference type="InterPro" id="IPR012318">
    <property type="entry name" value="HTH_CRP"/>
</dbReference>
<name>A0A5C4L7B7_9HYPH</name>
<keyword evidence="3" id="KW-0804">Transcription</keyword>
<keyword evidence="7" id="KW-1185">Reference proteome</keyword>
<dbReference type="InterPro" id="IPR018490">
    <property type="entry name" value="cNMP-bd_dom_sf"/>
</dbReference>
<dbReference type="OrthoDB" id="7506088at2"/>
<dbReference type="InterPro" id="IPR014710">
    <property type="entry name" value="RmlC-like_jellyroll"/>
</dbReference>
<dbReference type="InterPro" id="IPR036390">
    <property type="entry name" value="WH_DNA-bd_sf"/>
</dbReference>
<gene>
    <name evidence="6" type="ORF">FF100_35765</name>
</gene>
<dbReference type="GO" id="GO:0003700">
    <property type="term" value="F:DNA-binding transcription factor activity"/>
    <property type="evidence" value="ECO:0007669"/>
    <property type="project" value="TreeGrafter"/>
</dbReference>
<dbReference type="Gene3D" id="2.60.120.10">
    <property type="entry name" value="Jelly Rolls"/>
    <property type="match status" value="1"/>
</dbReference>
<reference evidence="6 7" key="1">
    <citation type="submission" date="2019-06" db="EMBL/GenBank/DDBJ databases">
        <title>Genome of Methylobacterium sp. 17Sr1-39.</title>
        <authorList>
            <person name="Seo T."/>
        </authorList>
    </citation>
    <scope>NUCLEOTIDE SEQUENCE [LARGE SCALE GENOMIC DNA]</scope>
    <source>
        <strain evidence="6 7">17Sr1-39</strain>
    </source>
</reference>
<evidence type="ECO:0000256" key="1">
    <source>
        <dbReference type="ARBA" id="ARBA00023015"/>
    </source>
</evidence>
<dbReference type="Pfam" id="PF13545">
    <property type="entry name" value="HTH_Crp_2"/>
    <property type="match status" value="1"/>
</dbReference>
<dbReference type="GO" id="GO:0005829">
    <property type="term" value="C:cytosol"/>
    <property type="evidence" value="ECO:0007669"/>
    <property type="project" value="TreeGrafter"/>
</dbReference>
<dbReference type="EMBL" id="VDDA01000062">
    <property type="protein sequence ID" value="TNC05408.1"/>
    <property type="molecule type" value="Genomic_DNA"/>
</dbReference>
<evidence type="ECO:0000313" key="6">
    <source>
        <dbReference type="EMBL" id="TNC05408.1"/>
    </source>
</evidence>
<evidence type="ECO:0000256" key="3">
    <source>
        <dbReference type="ARBA" id="ARBA00023163"/>
    </source>
</evidence>
<evidence type="ECO:0000259" key="4">
    <source>
        <dbReference type="PROSITE" id="PS50042"/>
    </source>
</evidence>
<sequence length="237" mass="26143">MSQIQQASIQNRLLRALTSDDFSRLQPHLETMTSQLREDLIEAGEPIKELYFPEVGFASIVIDGLAQKIEVGLVGREGLVGAAPLLLGTDCTPQQSFIQMAGTLLRIDAGVLRIAAQESTSLRTLLLRYIHTQMIQASLTIYAHAALKLESRLARWLLMCHDRVDGDELVLTHEFLAMMLGVQRAGVTLALQNLEGAGRIQGRRKRIRILDRDKLLQLVNGSYGAAEAEYARLIGGA</sequence>
<feature type="domain" description="Cyclic nucleotide-binding" evidence="4">
    <location>
        <begin position="13"/>
        <end position="98"/>
    </location>
</feature>
<evidence type="ECO:0000313" key="7">
    <source>
        <dbReference type="Proteomes" id="UP000305267"/>
    </source>
</evidence>
<keyword evidence="2" id="KW-0238">DNA-binding</keyword>
<dbReference type="PROSITE" id="PS51063">
    <property type="entry name" value="HTH_CRP_2"/>
    <property type="match status" value="1"/>
</dbReference>
<dbReference type="GO" id="GO:0003677">
    <property type="term" value="F:DNA binding"/>
    <property type="evidence" value="ECO:0007669"/>
    <property type="project" value="UniProtKB-KW"/>
</dbReference>
<dbReference type="PANTHER" id="PTHR24567">
    <property type="entry name" value="CRP FAMILY TRANSCRIPTIONAL REGULATORY PROTEIN"/>
    <property type="match status" value="1"/>
</dbReference>
<dbReference type="Proteomes" id="UP000305267">
    <property type="component" value="Unassembled WGS sequence"/>
</dbReference>
<dbReference type="AlphaFoldDB" id="A0A5C4L7B7"/>